<name>A0A1S8AYD6_9EURY</name>
<dbReference type="EMBL" id="LWLN01000001">
    <property type="protein sequence ID" value="OLZ41559.1"/>
    <property type="molecule type" value="Genomic_DNA"/>
</dbReference>
<proteinExistence type="predicted"/>
<accession>A0A1S8AYD6</accession>
<gene>
    <name evidence="1" type="ORF">A6E15_11450</name>
</gene>
<keyword evidence="2" id="KW-1185">Reference proteome</keyword>
<dbReference type="AlphaFoldDB" id="A0A1S8AYD6"/>
<dbReference type="RefSeq" id="WP_076146371.1">
    <property type="nucleotide sequence ID" value="NZ_LWLN01000001.1"/>
</dbReference>
<dbReference type="SUPFAM" id="SSF50494">
    <property type="entry name" value="Trypsin-like serine proteases"/>
    <property type="match status" value="1"/>
</dbReference>
<organism evidence="1 2">
    <name type="scientific">Natrinema saccharevitans</name>
    <dbReference type="NCBI Taxonomy" id="301967"/>
    <lineage>
        <taxon>Archaea</taxon>
        <taxon>Methanobacteriati</taxon>
        <taxon>Methanobacteriota</taxon>
        <taxon>Stenosarchaea group</taxon>
        <taxon>Halobacteria</taxon>
        <taxon>Halobacteriales</taxon>
        <taxon>Natrialbaceae</taxon>
        <taxon>Natrinema</taxon>
    </lineage>
</organism>
<sequence length="390" mass="41645">MSEAHTERSGKRGATLRDRIDRGLDRRAFLRTVAGGGYALGLAHWLDVDDFLAADDGEVPVVTALVRDDPADPWSIRERTERVPAAWYAAVEKAFEINDLLARVGFTGYLGSAVVPGDLESGTATVSVGVSSEGHSVNELLGELAEGVEIDVETFIDVDDIGDDSEASEPRLGYPGADGHVPSGVACETPTSLATLGPALYHPDGERRFFVTADHAFDGAEGTTDESLSLPLGGDDAAELGTVARRHPVADVAAVRPTGEIEPTSRIDAPSSPRVRGQFTRFGLATLVARDAELEKVGAMTGHTVGKVQGIDAVTCFTDDFCRRGQLRWGGEMDLTDGDSGSVSYHRDPEGEDGDVLVAGFNNARTWWPGQSYVWGVGAYRLTETHGYHF</sequence>
<reference evidence="2" key="1">
    <citation type="submission" date="2016-04" db="EMBL/GenBank/DDBJ databases">
        <authorList>
            <person name="Chen S.-C."/>
            <person name="Lai M.-C."/>
        </authorList>
    </citation>
    <scope>NUCLEOTIDE SEQUENCE [LARGE SCALE GENOMIC DNA]</scope>
    <source>
        <strain evidence="2">AB14</strain>
    </source>
</reference>
<comment type="caution">
    <text evidence="1">The sequence shown here is derived from an EMBL/GenBank/DDBJ whole genome shotgun (WGS) entry which is preliminary data.</text>
</comment>
<dbReference type="Proteomes" id="UP000189370">
    <property type="component" value="Unassembled WGS sequence"/>
</dbReference>
<evidence type="ECO:0000313" key="1">
    <source>
        <dbReference type="EMBL" id="OLZ41559.1"/>
    </source>
</evidence>
<dbReference type="InterPro" id="IPR009003">
    <property type="entry name" value="Peptidase_S1_PA"/>
</dbReference>
<dbReference type="OrthoDB" id="333539at2157"/>
<evidence type="ECO:0000313" key="2">
    <source>
        <dbReference type="Proteomes" id="UP000189370"/>
    </source>
</evidence>
<dbReference type="STRING" id="301967.A6E15_11450"/>
<protein>
    <submittedName>
        <fullName evidence="1">Uncharacterized protein</fullName>
    </submittedName>
</protein>